<dbReference type="EMBL" id="JABBWG010000003">
    <property type="protein sequence ID" value="KAG1824858.1"/>
    <property type="molecule type" value="Genomic_DNA"/>
</dbReference>
<organism evidence="2 3">
    <name type="scientific">Suillus subaureus</name>
    <dbReference type="NCBI Taxonomy" id="48587"/>
    <lineage>
        <taxon>Eukaryota</taxon>
        <taxon>Fungi</taxon>
        <taxon>Dikarya</taxon>
        <taxon>Basidiomycota</taxon>
        <taxon>Agaricomycotina</taxon>
        <taxon>Agaricomycetes</taxon>
        <taxon>Agaricomycetidae</taxon>
        <taxon>Boletales</taxon>
        <taxon>Suillineae</taxon>
        <taxon>Suillaceae</taxon>
        <taxon>Suillus</taxon>
    </lineage>
</organism>
<gene>
    <name evidence="2" type="ORF">BJ212DRAFT_550394</name>
</gene>
<protein>
    <submittedName>
        <fullName evidence="2">Uncharacterized protein</fullName>
    </submittedName>
</protein>
<reference evidence="2" key="1">
    <citation type="journal article" date="2020" name="New Phytol.">
        <title>Comparative genomics reveals dynamic genome evolution in host specialist ectomycorrhizal fungi.</title>
        <authorList>
            <person name="Lofgren L.A."/>
            <person name="Nguyen N.H."/>
            <person name="Vilgalys R."/>
            <person name="Ruytinx J."/>
            <person name="Liao H.L."/>
            <person name="Branco S."/>
            <person name="Kuo A."/>
            <person name="LaButti K."/>
            <person name="Lipzen A."/>
            <person name="Andreopoulos W."/>
            <person name="Pangilinan J."/>
            <person name="Riley R."/>
            <person name="Hundley H."/>
            <person name="Na H."/>
            <person name="Barry K."/>
            <person name="Grigoriev I.V."/>
            <person name="Stajich J.E."/>
            <person name="Kennedy P.G."/>
        </authorList>
    </citation>
    <scope>NUCLEOTIDE SEQUENCE</scope>
    <source>
        <strain evidence="2">MN1</strain>
    </source>
</reference>
<dbReference type="AlphaFoldDB" id="A0A9P7EMF8"/>
<comment type="caution">
    <text evidence="2">The sequence shown here is derived from an EMBL/GenBank/DDBJ whole genome shotgun (WGS) entry which is preliminary data.</text>
</comment>
<dbReference type="GeneID" id="64637497"/>
<sequence length="147" mass="16995">MIFDQSWSRRPDGFQYEHVVLLPYMSIAIFLLTMALRRVEYGMTRVGERLLTKCFGPLFFESSNLHNFSWLRNLMCVTFYLFYFGHNVAMATAFSAARTFLEAALALFHQIKIVDATTMAALPSTLRGMIDLLRSKISPKNIYHHSE</sequence>
<evidence type="ECO:0000313" key="3">
    <source>
        <dbReference type="Proteomes" id="UP000807769"/>
    </source>
</evidence>
<evidence type="ECO:0000256" key="1">
    <source>
        <dbReference type="SAM" id="Phobius"/>
    </source>
</evidence>
<dbReference type="Proteomes" id="UP000807769">
    <property type="component" value="Unassembled WGS sequence"/>
</dbReference>
<accession>A0A9P7EMF8</accession>
<name>A0A9P7EMF8_9AGAM</name>
<keyword evidence="1" id="KW-1133">Transmembrane helix</keyword>
<keyword evidence="3" id="KW-1185">Reference proteome</keyword>
<keyword evidence="1" id="KW-0812">Transmembrane</keyword>
<keyword evidence="1" id="KW-0472">Membrane</keyword>
<dbReference type="RefSeq" id="XP_041198575.1">
    <property type="nucleotide sequence ID" value="XM_041343481.1"/>
</dbReference>
<proteinExistence type="predicted"/>
<evidence type="ECO:0000313" key="2">
    <source>
        <dbReference type="EMBL" id="KAG1824858.1"/>
    </source>
</evidence>
<feature type="transmembrane region" description="Helical" evidence="1">
    <location>
        <begin position="20"/>
        <end position="39"/>
    </location>
</feature>